<comment type="caution">
    <text evidence="1">The sequence shown here is derived from an EMBL/GenBank/DDBJ whole genome shotgun (WGS) entry which is preliminary data.</text>
</comment>
<reference evidence="2" key="1">
    <citation type="journal article" date="2022" name="Nat. Commun.">
        <title>Chromosome evolution and the genetic basis of agronomically important traits in greater yam.</title>
        <authorList>
            <person name="Bredeson J.V."/>
            <person name="Lyons J.B."/>
            <person name="Oniyinde I.O."/>
            <person name="Okereke N.R."/>
            <person name="Kolade O."/>
            <person name="Nnabue I."/>
            <person name="Nwadili C.O."/>
            <person name="Hribova E."/>
            <person name="Parker M."/>
            <person name="Nwogha J."/>
            <person name="Shu S."/>
            <person name="Carlson J."/>
            <person name="Kariba R."/>
            <person name="Muthemba S."/>
            <person name="Knop K."/>
            <person name="Barton G.J."/>
            <person name="Sherwood A.V."/>
            <person name="Lopez-Montes A."/>
            <person name="Asiedu R."/>
            <person name="Jamnadass R."/>
            <person name="Muchugi A."/>
            <person name="Goodstein D."/>
            <person name="Egesi C.N."/>
            <person name="Featherston J."/>
            <person name="Asfaw A."/>
            <person name="Simpson G.G."/>
            <person name="Dolezel J."/>
            <person name="Hendre P.S."/>
            <person name="Van Deynze A."/>
            <person name="Kumar P.L."/>
            <person name="Obidiegwu J.E."/>
            <person name="Bhattacharjee R."/>
            <person name="Rokhsar D.S."/>
        </authorList>
    </citation>
    <scope>NUCLEOTIDE SEQUENCE [LARGE SCALE GENOMIC DNA]</scope>
    <source>
        <strain evidence="2">cv. TDa95/00328</strain>
    </source>
</reference>
<keyword evidence="2" id="KW-1185">Reference proteome</keyword>
<gene>
    <name evidence="1" type="ORF">IHE45_09G074600</name>
</gene>
<evidence type="ECO:0000313" key="2">
    <source>
        <dbReference type="Proteomes" id="UP000827976"/>
    </source>
</evidence>
<sequence>MAEFPTSPPLTRENSQRSVSSPITYSPALSSPFLIYIPLQNPNPNPNPNPMTLPFLPAALRVTLLRRQPLLVYAVAWTALLTSTVAVASFSPEIAFVWAMGVESACGAGAVRVPMEGPPGEVVCVPAKLFERSKMDVVVPPLFAAMVVAGSACFVKAVGLWEDDEER</sequence>
<accession>A0ACB7VFS2</accession>
<evidence type="ECO:0000313" key="1">
    <source>
        <dbReference type="EMBL" id="KAH7672714.1"/>
    </source>
</evidence>
<dbReference type="Proteomes" id="UP000827976">
    <property type="component" value="Chromosome 9"/>
</dbReference>
<organism evidence="1 2">
    <name type="scientific">Dioscorea alata</name>
    <name type="common">Purple yam</name>
    <dbReference type="NCBI Taxonomy" id="55571"/>
    <lineage>
        <taxon>Eukaryota</taxon>
        <taxon>Viridiplantae</taxon>
        <taxon>Streptophyta</taxon>
        <taxon>Embryophyta</taxon>
        <taxon>Tracheophyta</taxon>
        <taxon>Spermatophyta</taxon>
        <taxon>Magnoliopsida</taxon>
        <taxon>Liliopsida</taxon>
        <taxon>Dioscoreales</taxon>
        <taxon>Dioscoreaceae</taxon>
        <taxon>Dioscorea</taxon>
    </lineage>
</organism>
<proteinExistence type="predicted"/>
<protein>
    <submittedName>
        <fullName evidence="1">Uncharacterized protein</fullName>
    </submittedName>
</protein>
<dbReference type="EMBL" id="CM037019">
    <property type="protein sequence ID" value="KAH7672714.1"/>
    <property type="molecule type" value="Genomic_DNA"/>
</dbReference>
<name>A0ACB7VFS2_DIOAL</name>